<evidence type="ECO:0000256" key="4">
    <source>
        <dbReference type="ARBA" id="ARBA00022692"/>
    </source>
</evidence>
<feature type="transmembrane region" description="Helical" evidence="8">
    <location>
        <begin position="62"/>
        <end position="82"/>
    </location>
</feature>
<dbReference type="CDD" id="cd06261">
    <property type="entry name" value="TM_PBP2"/>
    <property type="match status" value="1"/>
</dbReference>
<dbReference type="Proteomes" id="UP000465622">
    <property type="component" value="Chromosome"/>
</dbReference>
<keyword evidence="6 8" id="KW-1133">Transmembrane helix</keyword>
<evidence type="ECO:0000256" key="3">
    <source>
        <dbReference type="ARBA" id="ARBA00022475"/>
    </source>
</evidence>
<dbReference type="Gene3D" id="1.10.3720.10">
    <property type="entry name" value="MetI-like"/>
    <property type="match status" value="1"/>
</dbReference>
<feature type="transmembrane region" description="Helical" evidence="8">
    <location>
        <begin position="185"/>
        <end position="206"/>
    </location>
</feature>
<keyword evidence="7 8" id="KW-0472">Membrane</keyword>
<dbReference type="PANTHER" id="PTHR30614">
    <property type="entry name" value="MEMBRANE COMPONENT OF AMINO ACID ABC TRANSPORTER"/>
    <property type="match status" value="1"/>
</dbReference>
<evidence type="ECO:0000313" key="11">
    <source>
        <dbReference type="Proteomes" id="UP000465622"/>
    </source>
</evidence>
<evidence type="ECO:0000256" key="8">
    <source>
        <dbReference type="RuleBase" id="RU363032"/>
    </source>
</evidence>
<keyword evidence="5" id="KW-0029">Amino-acid transport</keyword>
<evidence type="ECO:0000256" key="7">
    <source>
        <dbReference type="ARBA" id="ARBA00023136"/>
    </source>
</evidence>
<dbReference type="SUPFAM" id="SSF161098">
    <property type="entry name" value="MetI-like"/>
    <property type="match status" value="1"/>
</dbReference>
<accession>A0ABM7I0X9</accession>
<evidence type="ECO:0000256" key="1">
    <source>
        <dbReference type="ARBA" id="ARBA00004651"/>
    </source>
</evidence>
<dbReference type="InterPro" id="IPR035906">
    <property type="entry name" value="MetI-like_sf"/>
</dbReference>
<reference evidence="10 11" key="1">
    <citation type="journal article" date="2019" name="Emerg. Microbes Infect.">
        <title>Comprehensive subspecies identification of 175 nontuberculous mycobacteria species based on 7547 genomic profiles.</title>
        <authorList>
            <person name="Matsumoto Y."/>
            <person name="Kinjo T."/>
            <person name="Motooka D."/>
            <person name="Nabeya D."/>
            <person name="Jung N."/>
            <person name="Uechi K."/>
            <person name="Horii T."/>
            <person name="Iida T."/>
            <person name="Fujita J."/>
            <person name="Nakamura S."/>
        </authorList>
    </citation>
    <scope>NUCLEOTIDE SEQUENCE [LARGE SCALE GENOMIC DNA]</scope>
    <source>
        <strain evidence="10 11">JCM 12375</strain>
    </source>
</reference>
<dbReference type="PANTHER" id="PTHR30614:SF0">
    <property type="entry name" value="L-CYSTINE TRANSPORT SYSTEM PERMEASE PROTEIN TCYL"/>
    <property type="match status" value="1"/>
</dbReference>
<organism evidence="10 11">
    <name type="scientific">Mycolicibacterium mageritense</name>
    <name type="common">Mycobacterium mageritense</name>
    <dbReference type="NCBI Taxonomy" id="53462"/>
    <lineage>
        <taxon>Bacteria</taxon>
        <taxon>Bacillati</taxon>
        <taxon>Actinomycetota</taxon>
        <taxon>Actinomycetes</taxon>
        <taxon>Mycobacteriales</taxon>
        <taxon>Mycobacteriaceae</taxon>
        <taxon>Mycolicibacterium</taxon>
    </lineage>
</organism>
<evidence type="ECO:0000256" key="5">
    <source>
        <dbReference type="ARBA" id="ARBA00022970"/>
    </source>
</evidence>
<dbReference type="EMBL" id="AP022567">
    <property type="protein sequence ID" value="BBX36505.1"/>
    <property type="molecule type" value="Genomic_DNA"/>
</dbReference>
<dbReference type="PROSITE" id="PS50928">
    <property type="entry name" value="ABC_TM1"/>
    <property type="match status" value="1"/>
</dbReference>
<proteinExistence type="inferred from homology"/>
<protein>
    <submittedName>
        <fullName evidence="10">ABC transporter permease</fullName>
    </submittedName>
</protein>
<keyword evidence="4 8" id="KW-0812">Transmembrane</keyword>
<keyword evidence="2 8" id="KW-0813">Transport</keyword>
<dbReference type="NCBIfam" id="TIGR01726">
    <property type="entry name" value="HEQRo_perm_3TM"/>
    <property type="match status" value="1"/>
</dbReference>
<dbReference type="RefSeq" id="WP_036437214.1">
    <property type="nucleotide sequence ID" value="NZ_AP022567.1"/>
</dbReference>
<dbReference type="InterPro" id="IPR043429">
    <property type="entry name" value="ArtM/GltK/GlnP/TcyL/YhdX-like"/>
</dbReference>
<dbReference type="Pfam" id="PF00528">
    <property type="entry name" value="BPD_transp_1"/>
    <property type="match status" value="1"/>
</dbReference>
<evidence type="ECO:0000256" key="2">
    <source>
        <dbReference type="ARBA" id="ARBA00022448"/>
    </source>
</evidence>
<comment type="similarity">
    <text evidence="8">Belongs to the binding-protein-dependent transport system permease family.</text>
</comment>
<gene>
    <name evidence="10" type="ORF">MMAGJ_57870</name>
</gene>
<sequence>MNLGLIWQSLPFLWSGFVVTLALAAVSIAGSTLLGLAVAAVRTSRVPVLPALARIYVEIFRGSPIPITLLFVYFGAALYLGYSVNLFIAAAAGLSVYHSAFVAEIIRSGIEAVPVGQHEAAQILGLKPAQAFRWVVLPQTVKIVLPPMVGQYISLIKDTSIASIIGLAEMMKVGQSIVDRTSDPVSIYLTVAGLYFVVCYPLSVWVTRTQRKAI</sequence>
<feature type="domain" description="ABC transmembrane type-1" evidence="9">
    <location>
        <begin position="17"/>
        <end position="206"/>
    </location>
</feature>
<evidence type="ECO:0000259" key="9">
    <source>
        <dbReference type="PROSITE" id="PS50928"/>
    </source>
</evidence>
<dbReference type="InterPro" id="IPR010065">
    <property type="entry name" value="AA_ABC_transptr_permease_3TM"/>
</dbReference>
<keyword evidence="3" id="KW-1003">Cell membrane</keyword>
<dbReference type="InterPro" id="IPR000515">
    <property type="entry name" value="MetI-like"/>
</dbReference>
<evidence type="ECO:0000313" key="10">
    <source>
        <dbReference type="EMBL" id="BBX36505.1"/>
    </source>
</evidence>
<evidence type="ECO:0000256" key="6">
    <source>
        <dbReference type="ARBA" id="ARBA00022989"/>
    </source>
</evidence>
<name>A0ABM7I0X9_MYCME</name>
<feature type="transmembrane region" description="Helical" evidence="8">
    <location>
        <begin position="12"/>
        <end position="41"/>
    </location>
</feature>
<keyword evidence="11" id="KW-1185">Reference proteome</keyword>
<comment type="subcellular location">
    <subcellularLocation>
        <location evidence="1 8">Cell membrane</location>
        <topology evidence="1 8">Multi-pass membrane protein</topology>
    </subcellularLocation>
</comment>